<proteinExistence type="predicted"/>
<keyword evidence="4" id="KW-1185">Reference proteome</keyword>
<evidence type="ECO:0000313" key="4">
    <source>
        <dbReference type="Proteomes" id="UP001201812"/>
    </source>
</evidence>
<keyword evidence="1" id="KW-0812">Transmembrane</keyword>
<reference evidence="3" key="1">
    <citation type="submission" date="2022-01" db="EMBL/GenBank/DDBJ databases">
        <title>Genome Sequence Resource for Two Populations of Ditylenchus destructor, the Migratory Endoparasitic Phytonematode.</title>
        <authorList>
            <person name="Zhang H."/>
            <person name="Lin R."/>
            <person name="Xie B."/>
        </authorList>
    </citation>
    <scope>NUCLEOTIDE SEQUENCE</scope>
    <source>
        <strain evidence="3">BazhouSP</strain>
    </source>
</reference>
<gene>
    <name evidence="3" type="ORF">DdX_06645</name>
</gene>
<keyword evidence="1" id="KW-0472">Membrane</keyword>
<dbReference type="EMBL" id="JAKKPZ010000008">
    <property type="protein sequence ID" value="KAI1718225.1"/>
    <property type="molecule type" value="Genomic_DNA"/>
</dbReference>
<dbReference type="InterPro" id="IPR019430">
    <property type="entry name" value="7TM_GPCR_serpentine_rcpt_Srx"/>
</dbReference>
<dbReference type="Gene3D" id="1.20.1070.10">
    <property type="entry name" value="Rhodopsin 7-helix transmembrane proteins"/>
    <property type="match status" value="1"/>
</dbReference>
<keyword evidence="1" id="KW-1133">Transmembrane helix</keyword>
<feature type="transmembrane region" description="Helical" evidence="1">
    <location>
        <begin position="175"/>
        <end position="200"/>
    </location>
</feature>
<sequence>MDELANKALLGSVMLLCSGLPMCLYFYVLCSVYKTAHKYNTFILIFSHGVADMCVLIQILWLSLEIICGQLVPVPDRINNYILRVSFKTAQLNFILIALNRAHSILSPLTYTRIWTRKFSIGSVLFCWSCVIIVYFYIYIINSFTDIPMLLHSIDKLGFTQKYTTSQTPSQVDRYLYLGVILASMAVYTLALLKLFWEWLNHFKRSTNVLPVSKCEAGERIRLFFVCFLSSIPFAFVYFLAYNIPHSNTNTWSFMITILHSFVYSCNAYVLIGLSKLVRKNLPFLPAFARRSLGITSIRVQNSISVTKPTVP</sequence>
<evidence type="ECO:0000259" key="2">
    <source>
        <dbReference type="Pfam" id="PF10328"/>
    </source>
</evidence>
<feature type="transmembrane region" description="Helical" evidence="1">
    <location>
        <begin position="42"/>
        <end position="61"/>
    </location>
</feature>
<dbReference type="Proteomes" id="UP001201812">
    <property type="component" value="Unassembled WGS sequence"/>
</dbReference>
<evidence type="ECO:0000313" key="3">
    <source>
        <dbReference type="EMBL" id="KAI1718225.1"/>
    </source>
</evidence>
<feature type="transmembrane region" description="Helical" evidence="1">
    <location>
        <begin position="221"/>
        <end position="240"/>
    </location>
</feature>
<feature type="transmembrane region" description="Helical" evidence="1">
    <location>
        <begin position="81"/>
        <end position="99"/>
    </location>
</feature>
<feature type="transmembrane region" description="Helical" evidence="1">
    <location>
        <begin position="252"/>
        <end position="272"/>
    </location>
</feature>
<feature type="transmembrane region" description="Helical" evidence="1">
    <location>
        <begin position="119"/>
        <end position="141"/>
    </location>
</feature>
<dbReference type="SUPFAM" id="SSF81321">
    <property type="entry name" value="Family A G protein-coupled receptor-like"/>
    <property type="match status" value="1"/>
</dbReference>
<protein>
    <recommendedName>
        <fullName evidence="2">7TM GPCR serpentine receptor class x (Srx) domain-containing protein</fullName>
    </recommendedName>
</protein>
<dbReference type="Pfam" id="PF10328">
    <property type="entry name" value="7TM_GPCR_Srx"/>
    <property type="match status" value="1"/>
</dbReference>
<evidence type="ECO:0000256" key="1">
    <source>
        <dbReference type="SAM" id="Phobius"/>
    </source>
</evidence>
<dbReference type="AlphaFoldDB" id="A0AAD4NBE7"/>
<feature type="transmembrane region" description="Helical" evidence="1">
    <location>
        <begin position="12"/>
        <end position="30"/>
    </location>
</feature>
<comment type="caution">
    <text evidence="3">The sequence shown here is derived from an EMBL/GenBank/DDBJ whole genome shotgun (WGS) entry which is preliminary data.</text>
</comment>
<organism evidence="3 4">
    <name type="scientific">Ditylenchus destructor</name>
    <dbReference type="NCBI Taxonomy" id="166010"/>
    <lineage>
        <taxon>Eukaryota</taxon>
        <taxon>Metazoa</taxon>
        <taxon>Ecdysozoa</taxon>
        <taxon>Nematoda</taxon>
        <taxon>Chromadorea</taxon>
        <taxon>Rhabditida</taxon>
        <taxon>Tylenchina</taxon>
        <taxon>Tylenchomorpha</taxon>
        <taxon>Sphaerularioidea</taxon>
        <taxon>Anguinidae</taxon>
        <taxon>Anguininae</taxon>
        <taxon>Ditylenchus</taxon>
    </lineage>
</organism>
<feature type="domain" description="7TM GPCR serpentine receptor class x (Srx)" evidence="2">
    <location>
        <begin position="22"/>
        <end position="271"/>
    </location>
</feature>
<name>A0AAD4NBE7_9BILA</name>
<accession>A0AAD4NBE7</accession>